<dbReference type="GO" id="GO:0004806">
    <property type="term" value="F:triacylglycerol lipase activity"/>
    <property type="evidence" value="ECO:0007669"/>
    <property type="project" value="TreeGrafter"/>
</dbReference>
<dbReference type="PANTHER" id="PTHR48081">
    <property type="entry name" value="AB HYDROLASE SUPERFAMILY PROTEIN C4A8.06C"/>
    <property type="match status" value="1"/>
</dbReference>
<dbReference type="SUPFAM" id="SSF53474">
    <property type="entry name" value="alpha/beta-Hydrolases"/>
    <property type="match status" value="1"/>
</dbReference>
<evidence type="ECO:0000313" key="5">
    <source>
        <dbReference type="EMBL" id="SFI07855.1"/>
    </source>
</evidence>
<evidence type="ECO:0000256" key="1">
    <source>
        <dbReference type="ARBA" id="ARBA00010515"/>
    </source>
</evidence>
<dbReference type="RefSeq" id="WP_218146465.1">
    <property type="nucleotide sequence ID" value="NZ_FOQO01000002.1"/>
</dbReference>
<dbReference type="InterPro" id="IPR050300">
    <property type="entry name" value="GDXG_lipolytic_enzyme"/>
</dbReference>
<dbReference type="Proteomes" id="UP000198670">
    <property type="component" value="Unassembled WGS sequence"/>
</dbReference>
<gene>
    <name evidence="5" type="ORF">SAMN05444682_102224</name>
</gene>
<dbReference type="InterPro" id="IPR049492">
    <property type="entry name" value="BD-FAE-like_dom"/>
</dbReference>
<feature type="domain" description="Dienelactone hydrolase" evidence="3">
    <location>
        <begin position="193"/>
        <end position="257"/>
    </location>
</feature>
<proteinExistence type="inferred from homology"/>
<evidence type="ECO:0000313" key="6">
    <source>
        <dbReference type="Proteomes" id="UP000198670"/>
    </source>
</evidence>
<reference evidence="5 6" key="1">
    <citation type="submission" date="2016-10" db="EMBL/GenBank/DDBJ databases">
        <authorList>
            <person name="de Groot N.N."/>
        </authorList>
    </citation>
    <scope>NUCLEOTIDE SEQUENCE [LARGE SCALE GENOMIC DNA]</scope>
    <source>
        <strain evidence="5 6">RK1</strain>
    </source>
</reference>
<dbReference type="Gene3D" id="3.40.50.1820">
    <property type="entry name" value="alpha/beta hydrolase"/>
    <property type="match status" value="1"/>
</dbReference>
<dbReference type="Pfam" id="PF01738">
    <property type="entry name" value="DLH"/>
    <property type="match status" value="1"/>
</dbReference>
<dbReference type="InterPro" id="IPR029058">
    <property type="entry name" value="AB_hydrolase_fold"/>
</dbReference>
<dbReference type="STRING" id="1477437.SAMN05444682_102224"/>
<dbReference type="EMBL" id="FOQO01000002">
    <property type="protein sequence ID" value="SFI07855.1"/>
    <property type="molecule type" value="Genomic_DNA"/>
</dbReference>
<evidence type="ECO:0000259" key="4">
    <source>
        <dbReference type="Pfam" id="PF20434"/>
    </source>
</evidence>
<sequence>MSIKRFLIFFVIGIPFFAFPQDSVRVLYKQADTALLYMDVHYPSGYQEAAGLPAMVFFFGGGWNSGSIQQFRPHAEHFTKRGMVCFLVDYRVLKRHGTTPFDALTDAKSAMRYLRSHAADFHIHPDRIVGAGGSAGGHLAAATALIDGHNDPGDDLSVSCKPNALVLFNPVIDNGPDGYGYERIGDAYTGFSPMHAIQRGAPPTLFMVGTQDRLIPVATAQRYQQLMEDVGSRCDLKLYEGATHGFFNFNKGQRYYAQTLRAADDFLVSLGVLKPDEKSSLDLH</sequence>
<protein>
    <submittedName>
        <fullName evidence="5">Acetyl esterase/lipase</fullName>
    </submittedName>
</protein>
<dbReference type="AlphaFoldDB" id="A0A1I3F9H3"/>
<keyword evidence="6" id="KW-1185">Reference proteome</keyword>
<dbReference type="InterPro" id="IPR002925">
    <property type="entry name" value="Dienelactn_hydro"/>
</dbReference>
<feature type="domain" description="BD-FAE-like" evidence="4">
    <location>
        <begin position="38"/>
        <end position="150"/>
    </location>
</feature>
<organism evidence="5 6">
    <name type="scientific">Parapedobacter indicus</name>
    <dbReference type="NCBI Taxonomy" id="1477437"/>
    <lineage>
        <taxon>Bacteria</taxon>
        <taxon>Pseudomonadati</taxon>
        <taxon>Bacteroidota</taxon>
        <taxon>Sphingobacteriia</taxon>
        <taxon>Sphingobacteriales</taxon>
        <taxon>Sphingobacteriaceae</taxon>
        <taxon>Parapedobacter</taxon>
    </lineage>
</organism>
<comment type="similarity">
    <text evidence="1">Belongs to the 'GDXG' lipolytic enzyme family.</text>
</comment>
<dbReference type="PANTHER" id="PTHR48081:SF30">
    <property type="entry name" value="ACETYL-HYDROLASE LIPR-RELATED"/>
    <property type="match status" value="1"/>
</dbReference>
<evidence type="ECO:0000256" key="2">
    <source>
        <dbReference type="ARBA" id="ARBA00022801"/>
    </source>
</evidence>
<dbReference type="Pfam" id="PF20434">
    <property type="entry name" value="BD-FAE"/>
    <property type="match status" value="1"/>
</dbReference>
<keyword evidence="2" id="KW-0378">Hydrolase</keyword>
<accession>A0A1I3F9H3</accession>
<name>A0A1I3F9H3_9SPHI</name>
<evidence type="ECO:0000259" key="3">
    <source>
        <dbReference type="Pfam" id="PF01738"/>
    </source>
</evidence>